<dbReference type="PANTHER" id="PTHR43465:SF2">
    <property type="entry name" value="DUF1680 DOMAIN PROTEIN (AFU_ORTHOLOGUE AFUA_1G08910)"/>
    <property type="match status" value="1"/>
</dbReference>
<dbReference type="Pfam" id="PF07944">
    <property type="entry name" value="Beta-AFase-like_GH127_cat"/>
    <property type="match status" value="1"/>
</dbReference>
<evidence type="ECO:0000259" key="2">
    <source>
        <dbReference type="Pfam" id="PF07944"/>
    </source>
</evidence>
<dbReference type="SUPFAM" id="SSF48208">
    <property type="entry name" value="Six-hairpin glycosidases"/>
    <property type="match status" value="1"/>
</dbReference>
<evidence type="ECO:0000313" key="4">
    <source>
        <dbReference type="EMBL" id="RPE77033.1"/>
    </source>
</evidence>
<comment type="caution">
    <text evidence="4">The sequence shown here is derived from an EMBL/GenBank/DDBJ whole genome shotgun (WGS) entry which is preliminary data.</text>
</comment>
<evidence type="ECO:0000256" key="1">
    <source>
        <dbReference type="SAM" id="MobiDB-lite"/>
    </source>
</evidence>
<evidence type="ECO:0000313" key="5">
    <source>
        <dbReference type="Proteomes" id="UP000269708"/>
    </source>
</evidence>
<dbReference type="InterPro" id="IPR049174">
    <property type="entry name" value="Beta-AFase-like"/>
</dbReference>
<protein>
    <recommendedName>
        <fullName evidence="6">DUF1680 family protein</fullName>
    </recommendedName>
</protein>
<dbReference type="Gene3D" id="1.50.10.20">
    <property type="match status" value="1"/>
</dbReference>
<dbReference type="Pfam" id="PF20736">
    <property type="entry name" value="Glyco_hydro127M"/>
    <property type="match status" value="1"/>
</dbReference>
<dbReference type="InterPro" id="IPR049046">
    <property type="entry name" value="Beta-AFase-like_GH127_middle"/>
</dbReference>
<proteinExistence type="predicted"/>
<feature type="domain" description="Non-reducing end beta-L-arabinofuranosidase-like GH127 middle" evidence="3">
    <location>
        <begin position="429"/>
        <end position="525"/>
    </location>
</feature>
<sequence length="644" mass="71101">MTNEGERVKSNEERGNGRDGERGGAVPRPAGLRPPLPRQVELHGPLGDALAANLRGRLSRFIVDETSPAIALFAPERVRGNHEGDWYGEHAGKWLYAAAKAAARSGDAALAASVRRVADYLVSRQDEDGYLGNYAPERRFMRKQPPKPVSWNGEPALRTWDVWTHSYLVLGLLEAHRHIPEPRYLQAARRIGDLCLRTLDGGIAITELGNHFGMSATVLMEPAVELYFATGERRYLDLAERVLAQADAEPQLALLRRALAGADASEIATGKAYQLIWNLVGVLKLHRATGKPEYREAVERLWGNIREHHLSLGGGPWGGVAHRSREVFNAPGAFVPQGYIETCSVLAWLQLNRELLALTGHARYAEEIERTAYNDLIGAQAPDGEDWCYYSYANGKRVHTTYWRCCKSSGAMALEELPGVAYAADEAGVRVHLYGPGTAQLETAQAGAVELRQRTRYPFDGAVRIEVAPARPARFVVALRLPAWAEGFQPRVNGTPVPAEAGDDGYLRVAREWRAGDAIEFDLPLRPRLHRRTHRNVQESRAPDGAPVAQEVLRYDYAAISRGALVYAVGGLIDGYKTEETVKLPQAPCEAWIEPLADAGEGADLLLHAEGRPPLRLQPYYRAGGRAHGAWRFVWLPLPPEDAR</sequence>
<reference evidence="4 5" key="1">
    <citation type="submission" date="2018-11" db="EMBL/GenBank/DDBJ databases">
        <title>Genomic Encyclopedia of Type Strains, Phase IV (KMG-IV): sequencing the most valuable type-strain genomes for metagenomic binning, comparative biology and taxonomic classification.</title>
        <authorList>
            <person name="Goeker M."/>
        </authorList>
    </citation>
    <scope>NUCLEOTIDE SEQUENCE [LARGE SCALE GENOMIC DNA]</scope>
    <source>
        <strain evidence="4 5">DSM 25623</strain>
    </source>
</reference>
<evidence type="ECO:0008006" key="6">
    <source>
        <dbReference type="Google" id="ProtNLM"/>
    </source>
</evidence>
<dbReference type="InterPro" id="IPR008928">
    <property type="entry name" value="6-hairpin_glycosidase_sf"/>
</dbReference>
<feature type="region of interest" description="Disordered" evidence="1">
    <location>
        <begin position="1"/>
        <end position="41"/>
    </location>
</feature>
<evidence type="ECO:0000259" key="3">
    <source>
        <dbReference type="Pfam" id="PF20736"/>
    </source>
</evidence>
<gene>
    <name evidence="4" type="ORF">EDC50_2286</name>
</gene>
<name>A0A3N4V4Q8_9GAMM</name>
<feature type="compositionally biased region" description="Basic and acidic residues" evidence="1">
    <location>
        <begin position="1"/>
        <end position="22"/>
    </location>
</feature>
<dbReference type="EMBL" id="RKQN01000003">
    <property type="protein sequence ID" value="RPE77033.1"/>
    <property type="molecule type" value="Genomic_DNA"/>
</dbReference>
<dbReference type="AlphaFoldDB" id="A0A3N4V4Q8"/>
<dbReference type="PANTHER" id="PTHR43465">
    <property type="entry name" value="DUF1680 DOMAIN PROTEIN (AFU_ORTHOLOGUE AFUA_1G08910)"/>
    <property type="match status" value="1"/>
</dbReference>
<organism evidence="4 5">
    <name type="scientific">Vulcaniibacterium tengchongense</name>
    <dbReference type="NCBI Taxonomy" id="1273429"/>
    <lineage>
        <taxon>Bacteria</taxon>
        <taxon>Pseudomonadati</taxon>
        <taxon>Pseudomonadota</taxon>
        <taxon>Gammaproteobacteria</taxon>
        <taxon>Lysobacterales</taxon>
        <taxon>Lysobacteraceae</taxon>
        <taxon>Vulcaniibacterium</taxon>
    </lineage>
</organism>
<dbReference type="Proteomes" id="UP000269708">
    <property type="component" value="Unassembled WGS sequence"/>
</dbReference>
<dbReference type="InterPro" id="IPR012878">
    <property type="entry name" value="Beta-AFase-like_GH127_cat"/>
</dbReference>
<keyword evidence="5" id="KW-1185">Reference proteome</keyword>
<dbReference type="OrthoDB" id="9757939at2"/>
<feature type="domain" description="Non-reducing end beta-L-arabinofuranosidase-like GH127 catalytic" evidence="2">
    <location>
        <begin position="81"/>
        <end position="416"/>
    </location>
</feature>
<dbReference type="GO" id="GO:0005975">
    <property type="term" value="P:carbohydrate metabolic process"/>
    <property type="evidence" value="ECO:0007669"/>
    <property type="project" value="InterPro"/>
</dbReference>
<accession>A0A3N4V4Q8</accession>